<dbReference type="Proteomes" id="UP000186777">
    <property type="component" value="Unassembled WGS sequence"/>
</dbReference>
<reference evidence="1 2" key="1">
    <citation type="journal article" date="2016" name="Nat. Biotechnol.">
        <title>Measurement of bacterial replication rates in microbial communities.</title>
        <authorList>
            <person name="Brown C.T."/>
            <person name="Olm M.R."/>
            <person name="Thomas B.C."/>
            <person name="Banfield J.F."/>
        </authorList>
    </citation>
    <scope>NUCLEOTIDE SEQUENCE [LARGE SCALE GENOMIC DNA]</scope>
    <source>
        <strain evidence="1">46_33</strain>
    </source>
</reference>
<evidence type="ECO:0000313" key="2">
    <source>
        <dbReference type="Proteomes" id="UP000186777"/>
    </source>
</evidence>
<evidence type="ECO:0000313" key="1">
    <source>
        <dbReference type="EMBL" id="OLA38797.1"/>
    </source>
</evidence>
<gene>
    <name evidence="1" type="ORF">BHW43_02970</name>
</gene>
<protein>
    <submittedName>
        <fullName evidence="1">Uncharacterized protein</fullName>
    </submittedName>
</protein>
<sequence length="119" mass="13761">MKYTKQEKLDIGRRIYDSEITRYQAAELYKICEGTARTYMRMYRDANNLPAKNCKQQKCNIIRPDSPALSANTDDFQSMTKEELIRELLKARIAEARLKKGYAVKGDGTVILYGKKNTK</sequence>
<dbReference type="GeneID" id="78525503"/>
<proteinExistence type="predicted"/>
<dbReference type="RefSeq" id="WP_009145279.1">
    <property type="nucleotide sequence ID" value="NZ_CABKPS010000034.1"/>
</dbReference>
<dbReference type="AlphaFoldDB" id="A0A1Q6R8V0"/>
<name>A0A1Q6R8V0_9FIRM</name>
<organism evidence="1 2">
    <name type="scientific">Phascolarctobacterium succinatutens</name>
    <dbReference type="NCBI Taxonomy" id="626940"/>
    <lineage>
        <taxon>Bacteria</taxon>
        <taxon>Bacillati</taxon>
        <taxon>Bacillota</taxon>
        <taxon>Negativicutes</taxon>
        <taxon>Acidaminococcales</taxon>
        <taxon>Acidaminococcaceae</taxon>
        <taxon>Phascolarctobacterium</taxon>
    </lineage>
</organism>
<dbReference type="GO" id="GO:0043565">
    <property type="term" value="F:sequence-specific DNA binding"/>
    <property type="evidence" value="ECO:0007669"/>
    <property type="project" value="InterPro"/>
</dbReference>
<dbReference type="EMBL" id="MNTG01000008">
    <property type="protein sequence ID" value="OLA38797.1"/>
    <property type="molecule type" value="Genomic_DNA"/>
</dbReference>
<dbReference type="InterPro" id="IPR010921">
    <property type="entry name" value="Trp_repressor/repl_initiator"/>
</dbReference>
<accession>A0A1Q6R8V0</accession>
<dbReference type="SUPFAM" id="SSF48295">
    <property type="entry name" value="TrpR-like"/>
    <property type="match status" value="1"/>
</dbReference>
<comment type="caution">
    <text evidence="1">The sequence shown here is derived from an EMBL/GenBank/DDBJ whole genome shotgun (WGS) entry which is preliminary data.</text>
</comment>